<dbReference type="eggNOG" id="KOG1914">
    <property type="taxonomic scope" value="Eukaryota"/>
</dbReference>
<organism evidence="6 7">
    <name type="scientific">Cyanidioschyzon merolae (strain NIES-3377 / 10D)</name>
    <name type="common">Unicellular red alga</name>
    <dbReference type="NCBI Taxonomy" id="280699"/>
    <lineage>
        <taxon>Eukaryota</taxon>
        <taxon>Rhodophyta</taxon>
        <taxon>Bangiophyceae</taxon>
        <taxon>Cyanidiales</taxon>
        <taxon>Cyanidiaceae</taxon>
        <taxon>Cyanidioschyzon</taxon>
    </lineage>
</organism>
<feature type="compositionally biased region" description="Polar residues" evidence="4">
    <location>
        <begin position="477"/>
        <end position="488"/>
    </location>
</feature>
<keyword evidence="7" id="KW-1185">Reference proteome</keyword>
<dbReference type="GO" id="GO:0003729">
    <property type="term" value="F:mRNA binding"/>
    <property type="evidence" value="ECO:0007669"/>
    <property type="project" value="TreeGrafter"/>
</dbReference>
<feature type="region of interest" description="Disordered" evidence="4">
    <location>
        <begin position="1"/>
        <end position="48"/>
    </location>
</feature>
<dbReference type="RefSeq" id="XP_005539016.1">
    <property type="nucleotide sequence ID" value="XM_005538959.1"/>
</dbReference>
<dbReference type="SUPFAM" id="SSF48452">
    <property type="entry name" value="TPR-like"/>
    <property type="match status" value="2"/>
</dbReference>
<feature type="region of interest" description="Disordered" evidence="4">
    <location>
        <begin position="452"/>
        <end position="557"/>
    </location>
</feature>
<dbReference type="Gene3D" id="1.25.40.1040">
    <property type="match status" value="2"/>
</dbReference>
<dbReference type="PANTHER" id="PTHR19980">
    <property type="entry name" value="RNA CLEAVAGE STIMULATION FACTOR"/>
    <property type="match status" value="1"/>
</dbReference>
<dbReference type="InterPro" id="IPR003107">
    <property type="entry name" value="HAT"/>
</dbReference>
<dbReference type="InterPro" id="IPR011990">
    <property type="entry name" value="TPR-like_helical_dom_sf"/>
</dbReference>
<evidence type="ECO:0000313" key="6">
    <source>
        <dbReference type="EMBL" id="BAM82980.1"/>
    </source>
</evidence>
<dbReference type="PANTHER" id="PTHR19980:SF0">
    <property type="entry name" value="CLEAVAGE STIMULATION FACTOR SUBUNIT 3"/>
    <property type="match status" value="1"/>
</dbReference>
<dbReference type="InterPro" id="IPR008847">
    <property type="entry name" value="Suf"/>
</dbReference>
<feature type="region of interest" description="Disordered" evidence="4">
    <location>
        <begin position="797"/>
        <end position="832"/>
    </location>
</feature>
<feature type="domain" description="Suppressor of forked" evidence="5">
    <location>
        <begin position="102"/>
        <end position="725"/>
    </location>
</feature>
<feature type="compositionally biased region" description="Low complexity" evidence="4">
    <location>
        <begin position="530"/>
        <end position="541"/>
    </location>
</feature>
<dbReference type="InterPro" id="IPR045243">
    <property type="entry name" value="Rna14-like"/>
</dbReference>
<keyword evidence="3" id="KW-0539">Nucleus</keyword>
<comment type="subcellular location">
    <subcellularLocation>
        <location evidence="1">Nucleus</location>
    </subcellularLocation>
</comment>
<dbReference type="GO" id="GO:0031124">
    <property type="term" value="P:mRNA 3'-end processing"/>
    <property type="evidence" value="ECO:0007669"/>
    <property type="project" value="InterPro"/>
</dbReference>
<evidence type="ECO:0000256" key="1">
    <source>
        <dbReference type="ARBA" id="ARBA00004123"/>
    </source>
</evidence>
<dbReference type="Proteomes" id="UP000007014">
    <property type="component" value="Chromosome 19"/>
</dbReference>
<feature type="compositionally biased region" description="Polar residues" evidence="4">
    <location>
        <begin position="511"/>
        <end position="523"/>
    </location>
</feature>
<dbReference type="SMART" id="SM00386">
    <property type="entry name" value="HAT"/>
    <property type="match status" value="6"/>
</dbReference>
<evidence type="ECO:0000256" key="4">
    <source>
        <dbReference type="SAM" id="MobiDB-lite"/>
    </source>
</evidence>
<evidence type="ECO:0000313" key="7">
    <source>
        <dbReference type="Proteomes" id="UP000007014"/>
    </source>
</evidence>
<feature type="compositionally biased region" description="Low complexity" evidence="4">
    <location>
        <begin position="930"/>
        <end position="941"/>
    </location>
</feature>
<feature type="region of interest" description="Disordered" evidence="4">
    <location>
        <begin position="889"/>
        <end position="978"/>
    </location>
</feature>
<reference evidence="6 7" key="2">
    <citation type="journal article" date="2007" name="BMC Biol.">
        <title>A 100%-complete sequence reveals unusually simple genomic features in the hot-spring red alga Cyanidioschyzon merolae.</title>
        <authorList>
            <person name="Nozaki H."/>
            <person name="Takano H."/>
            <person name="Misumi O."/>
            <person name="Terasawa K."/>
            <person name="Matsuzaki M."/>
            <person name="Maruyama S."/>
            <person name="Nishida K."/>
            <person name="Yagisawa F."/>
            <person name="Yoshida Y."/>
            <person name="Fujiwara T."/>
            <person name="Takio S."/>
            <person name="Tamura K."/>
            <person name="Chung S.J."/>
            <person name="Nakamura S."/>
            <person name="Kuroiwa H."/>
            <person name="Tanaka K."/>
            <person name="Sato N."/>
            <person name="Kuroiwa T."/>
        </authorList>
    </citation>
    <scope>NUCLEOTIDE SEQUENCE [LARGE SCALE GENOMIC DNA]</scope>
    <source>
        <strain evidence="6 7">10D</strain>
    </source>
</reference>
<accession>M1V7D2</accession>
<dbReference type="KEGG" id="cme:CYME_CMS420C"/>
<dbReference type="GO" id="GO:0005634">
    <property type="term" value="C:nucleus"/>
    <property type="evidence" value="ECO:0007669"/>
    <property type="project" value="UniProtKB-SubCell"/>
</dbReference>
<dbReference type="EMBL" id="AP006501">
    <property type="protein sequence ID" value="BAM82980.1"/>
    <property type="molecule type" value="Genomic_DNA"/>
</dbReference>
<dbReference type="GeneID" id="16997476"/>
<feature type="compositionally biased region" description="Polar residues" evidence="4">
    <location>
        <begin position="25"/>
        <end position="48"/>
    </location>
</feature>
<dbReference type="OrthoDB" id="26282at2759"/>
<reference evidence="6 7" key="1">
    <citation type="journal article" date="2004" name="Nature">
        <title>Genome sequence of the ultrasmall unicellular red alga Cyanidioschyzon merolae 10D.</title>
        <authorList>
            <person name="Matsuzaki M."/>
            <person name="Misumi O."/>
            <person name="Shin-i T."/>
            <person name="Maruyama S."/>
            <person name="Takahara M."/>
            <person name="Miyagishima S."/>
            <person name="Mori T."/>
            <person name="Nishida K."/>
            <person name="Yagisawa F."/>
            <person name="Nishida K."/>
            <person name="Yoshida Y."/>
            <person name="Nishimura Y."/>
            <person name="Nakao S."/>
            <person name="Kobayashi T."/>
            <person name="Momoyama Y."/>
            <person name="Higashiyama T."/>
            <person name="Minoda A."/>
            <person name="Sano M."/>
            <person name="Nomoto H."/>
            <person name="Oishi K."/>
            <person name="Hayashi H."/>
            <person name="Ohta F."/>
            <person name="Nishizaka S."/>
            <person name="Haga S."/>
            <person name="Miura S."/>
            <person name="Morishita T."/>
            <person name="Kabeya Y."/>
            <person name="Terasawa K."/>
            <person name="Suzuki Y."/>
            <person name="Ishii Y."/>
            <person name="Asakawa S."/>
            <person name="Takano H."/>
            <person name="Ohta N."/>
            <person name="Kuroiwa H."/>
            <person name="Tanaka K."/>
            <person name="Shimizu N."/>
            <person name="Sugano S."/>
            <person name="Sato N."/>
            <person name="Nozaki H."/>
            <person name="Ogasawara N."/>
            <person name="Kohara Y."/>
            <person name="Kuroiwa T."/>
        </authorList>
    </citation>
    <scope>NUCLEOTIDE SEQUENCE [LARGE SCALE GENOMIC DNA]</scope>
    <source>
        <strain evidence="6 7">10D</strain>
    </source>
</reference>
<protein>
    <recommendedName>
        <fullName evidence="5">Suppressor of forked domain-containing protein</fullName>
    </recommendedName>
</protein>
<evidence type="ECO:0000256" key="2">
    <source>
        <dbReference type="ARBA" id="ARBA00022737"/>
    </source>
</evidence>
<evidence type="ECO:0000259" key="5">
    <source>
        <dbReference type="Pfam" id="PF05843"/>
    </source>
</evidence>
<proteinExistence type="predicted"/>
<dbReference type="STRING" id="280699.M1V7D2"/>
<name>M1V7D2_CYAM1</name>
<gene>
    <name evidence="6" type="ORF">CYME_CMS420C</name>
</gene>
<sequence length="978" mass="108583">MDDQDNVPRKARRTAAASADDRAQPSGSVAITDTDNTGNTTPSAQSVDLSENLMDSIPRREKQHMEKQSAPGTAGAETLDYEVPLDSPSLRWPEKTLSSTRAQELERTLAAEPWNADAWIALVEEAQRHPLTEAKAVYERALHRFPTGARLWKLYLEHLIREQAFPEAEKRFAYALPRCYSVELCQLYLHYLRTVKKAPISVLIDAFEYVTALLPYEPASASLWNDYIALLMAVPIRNAHDGAQRNRLLRSVLQRAVTLPLHNLDAFWRQFEQFESSQGKSGSSHASVATQPFHGAFLRARAEARGRRARREHLQLQALAVPPRRGAGIMEQAKRWAKYIRGEEANPHELSAAELEARLRFAHEQRLVYMYRMPDAWLEYALYLAHRDDGNLVRSYPEAIAVLERAERALPDCLLVYFTLARLYEELDVEIARIAGQQKRKREYLQEEIERLGGSRLSNDDEAVGAPDERPSDADPDQSNGDDTGSGSRESHIASARQSGSPKHGSGASLAPSTDTKTAATEAQSERDAPAASKSSGAPASTEAAATGTKADTHSEGIGSRATAVYERLLARENLDAVQRTHAYIEYMWFSRRVLGVSAARSIFRRARHDPRCADIDALPNLYLAAATLETYCNHESGVAKRIFELGLRHLPDSTEMALCYFDYLWQRNDGNELRMLIGRLLQTTLPDDAKLLLCDRWLSFEARYGSGGLQGLRLAEAERKRLFSERQPSRLNDLLFYTSFLQNVPLNDDERALIEQNTSDSKSGSLAEAPQRDAGFVPGGIIPSSALLYALGSNRPQASSARRPDDAVIEAGQPVRKGAARAERKAPSPAVENIPEKLTLEEGLARLVGALPPALLQSAPPNPDFVIRHLLRLPASFQDLAVFNGGRELDSNAAGRRPGRDKERPSRSSGDTYPSRTADASPVPFAESRLFQRLQRARQQTSRAPRPDAYGSGTDAAPASMQAPPPTRDIYRSRHRG</sequence>
<dbReference type="AlphaFoldDB" id="M1V7D2"/>
<dbReference type="Pfam" id="PF05843">
    <property type="entry name" value="Suf"/>
    <property type="match status" value="1"/>
</dbReference>
<keyword evidence="2" id="KW-0677">Repeat</keyword>
<evidence type="ECO:0000256" key="3">
    <source>
        <dbReference type="ARBA" id="ARBA00023242"/>
    </source>
</evidence>